<feature type="transmembrane region" description="Helical" evidence="5">
    <location>
        <begin position="73"/>
        <end position="92"/>
    </location>
</feature>
<feature type="transmembrane region" description="Helical" evidence="5">
    <location>
        <begin position="21"/>
        <end position="40"/>
    </location>
</feature>
<dbReference type="Pfam" id="PF14378">
    <property type="entry name" value="PAP2_3"/>
    <property type="match status" value="1"/>
</dbReference>
<sequence length="346" mass="38149">MAHAKPVAGARERRLRIARRLGVAVWACVVGYLTVTRGFAFNRELLLVYICTGLATASIGQGRRVLYVIRDWLPFALLLIAYDLSRGAATLIGRPTMWHWQADMDRLMFFGTMPTVWLQEQLKQLQPPWWEVALSTVYMSFFILPYVVAAVLWLRNRDEWKAFVRLFVGLNLAGLVIYALLPAAPPWAAARCTPDDVAAGPSNPQCMFGSGRGVPGGGLLGTVTPHHDGANPWVQRIVGRGWENMNLHTASALIDQGQASVNLVAAIPSLHAGMTAAVSAFIWTRVRPGWRPLLVAYPLIMAFTLVYTAEHYVVDILLGWALAAVVLTALHRYERDGGPTSQPAAR</sequence>
<feature type="transmembrane region" description="Helical" evidence="5">
    <location>
        <begin position="290"/>
        <end position="307"/>
    </location>
</feature>
<comment type="caution">
    <text evidence="7">The sequence shown here is derived from an EMBL/GenBank/DDBJ whole genome shotgun (WGS) entry which is preliminary data.</text>
</comment>
<organism evidence="7 8">
    <name type="scientific">Mycolicibacterium hodleri</name>
    <dbReference type="NCBI Taxonomy" id="49897"/>
    <lineage>
        <taxon>Bacteria</taxon>
        <taxon>Bacillati</taxon>
        <taxon>Actinomycetota</taxon>
        <taxon>Actinomycetes</taxon>
        <taxon>Mycobacteriales</taxon>
        <taxon>Mycobacteriaceae</taxon>
        <taxon>Mycolicibacterium</taxon>
    </lineage>
</organism>
<evidence type="ECO:0000256" key="1">
    <source>
        <dbReference type="ARBA" id="ARBA00004141"/>
    </source>
</evidence>
<dbReference type="Gene3D" id="1.20.144.10">
    <property type="entry name" value="Phosphatidic acid phosphatase type 2/haloperoxidase"/>
    <property type="match status" value="1"/>
</dbReference>
<keyword evidence="3 5" id="KW-1133">Transmembrane helix</keyword>
<dbReference type="SUPFAM" id="SSF48317">
    <property type="entry name" value="Acid phosphatase/Vanadium-dependent haloperoxidase"/>
    <property type="match status" value="1"/>
</dbReference>
<dbReference type="InterPro" id="IPR052185">
    <property type="entry name" value="IPC_Synthase-Related"/>
</dbReference>
<evidence type="ECO:0000256" key="3">
    <source>
        <dbReference type="ARBA" id="ARBA00022989"/>
    </source>
</evidence>
<feature type="transmembrane region" description="Helical" evidence="5">
    <location>
        <begin position="162"/>
        <end position="181"/>
    </location>
</feature>
<evidence type="ECO:0000259" key="6">
    <source>
        <dbReference type="Pfam" id="PF14378"/>
    </source>
</evidence>
<protein>
    <submittedName>
        <fullName evidence="7">Phosphatase PAP2 family protein</fullName>
    </submittedName>
</protein>
<keyword evidence="4 5" id="KW-0472">Membrane</keyword>
<dbReference type="GO" id="GO:0016020">
    <property type="term" value="C:membrane"/>
    <property type="evidence" value="ECO:0007669"/>
    <property type="project" value="UniProtKB-SubCell"/>
</dbReference>
<comment type="subcellular location">
    <subcellularLocation>
        <location evidence="1">Membrane</location>
        <topology evidence="1">Multi-pass membrane protein</topology>
    </subcellularLocation>
</comment>
<dbReference type="InterPro" id="IPR026841">
    <property type="entry name" value="Aur1/Ipt1"/>
</dbReference>
<keyword evidence="2 5" id="KW-0812">Transmembrane</keyword>
<dbReference type="PANTHER" id="PTHR31310:SF7">
    <property type="entry name" value="PA-PHOSPHATASE RELATED-FAMILY PROTEIN DDB_G0268928"/>
    <property type="match status" value="1"/>
</dbReference>
<proteinExistence type="predicted"/>
<feature type="transmembrane region" description="Helical" evidence="5">
    <location>
        <begin position="263"/>
        <end position="283"/>
    </location>
</feature>
<dbReference type="RefSeq" id="WP_142552344.1">
    <property type="nucleotide sequence ID" value="NZ_VIFX01000013.1"/>
</dbReference>
<feature type="domain" description="Inositolphosphotransferase Aur1/Ipt1" evidence="6">
    <location>
        <begin position="125"/>
        <end position="327"/>
    </location>
</feature>
<accession>A0A544W245</accession>
<dbReference type="Proteomes" id="UP000315759">
    <property type="component" value="Unassembled WGS sequence"/>
</dbReference>
<keyword evidence="8" id="KW-1185">Reference proteome</keyword>
<dbReference type="EMBL" id="VIFX01000013">
    <property type="protein sequence ID" value="TQR86318.1"/>
    <property type="molecule type" value="Genomic_DNA"/>
</dbReference>
<evidence type="ECO:0000313" key="8">
    <source>
        <dbReference type="Proteomes" id="UP000315759"/>
    </source>
</evidence>
<name>A0A544W245_9MYCO</name>
<dbReference type="AlphaFoldDB" id="A0A544W245"/>
<feature type="transmembrane region" description="Helical" evidence="5">
    <location>
        <begin position="132"/>
        <end position="155"/>
    </location>
</feature>
<gene>
    <name evidence="7" type="ORF">D8S82_12110</name>
</gene>
<dbReference type="PANTHER" id="PTHR31310">
    <property type="match status" value="1"/>
</dbReference>
<evidence type="ECO:0000313" key="7">
    <source>
        <dbReference type="EMBL" id="TQR86318.1"/>
    </source>
</evidence>
<evidence type="ECO:0000256" key="2">
    <source>
        <dbReference type="ARBA" id="ARBA00022692"/>
    </source>
</evidence>
<evidence type="ECO:0000256" key="4">
    <source>
        <dbReference type="ARBA" id="ARBA00023136"/>
    </source>
</evidence>
<feature type="transmembrane region" description="Helical" evidence="5">
    <location>
        <begin position="313"/>
        <end position="330"/>
    </location>
</feature>
<feature type="transmembrane region" description="Helical" evidence="5">
    <location>
        <begin position="46"/>
        <end position="66"/>
    </location>
</feature>
<reference evidence="7 8" key="1">
    <citation type="submission" date="2018-10" db="EMBL/GenBank/DDBJ databases">
        <title>Draft genome of Mycobacterium hodleri strain B.</title>
        <authorList>
            <person name="Amande T.J."/>
            <person name="Mcgenity T.J."/>
        </authorList>
    </citation>
    <scope>NUCLEOTIDE SEQUENCE [LARGE SCALE GENOMIC DNA]</scope>
    <source>
        <strain evidence="7 8">B</strain>
    </source>
</reference>
<evidence type="ECO:0000256" key="5">
    <source>
        <dbReference type="SAM" id="Phobius"/>
    </source>
</evidence>
<dbReference type="InterPro" id="IPR036938">
    <property type="entry name" value="PAP2/HPO_sf"/>
</dbReference>